<dbReference type="Proteomes" id="UP000663852">
    <property type="component" value="Unassembled WGS sequence"/>
</dbReference>
<dbReference type="AlphaFoldDB" id="A0A814GJU6"/>
<dbReference type="OrthoDB" id="2161379at2759"/>
<sequence>MVKTKGKNKKKKLEKKVKEVKHEDDEYEDMDADDQTDQPTQQVYLPGDPLDEDEELVREESAYEMFHEAQTGDPCLSFDILPDNLGTDRNQYPHTVFIVCGTQAEKSDRNSVMVVKMSNLTKTLKETSSDAESDEDDDDDDEEDAKPEFESVSLKHFGGVNRIRSTMINDRKIAATWSDTGKVHIWDLSRLVHAVNDSSVMAAYTRNQESPNALFTFNGHMTEGFAMDWSPVVPGVLATGDCSKNIHVWKPTETEWAVDQRPYIGHTSSVEDIQWSPNEQSVFTSCGVDRSIRIWDIRAMPSKACMLTELDAHTSDVNVISWNKHEPFLISGGDDGYIKVWDLRQFSKQTPVASFKHHRSAITSVEWHHTDSSVFAAGGADNQITLWDLAVEKDSEEKKEQAAANDNNHIENLPDQLLFIHMGQTDIKEVHWHKQIPGLLLSTALSGFNVFKTISA</sequence>
<dbReference type="PANTHER" id="PTHR45903:SF1">
    <property type="entry name" value="GLUTAMATE-RICH WD REPEAT-CONTAINING PROTEIN 1"/>
    <property type="match status" value="1"/>
</dbReference>
<evidence type="ECO:0000256" key="6">
    <source>
        <dbReference type="PROSITE-ProRule" id="PRU00221"/>
    </source>
</evidence>
<dbReference type="InterPro" id="IPR022052">
    <property type="entry name" value="Histone-bd_RBBP4-like_N"/>
</dbReference>
<proteinExistence type="predicted"/>
<dbReference type="GO" id="GO:0042254">
    <property type="term" value="P:ribosome biogenesis"/>
    <property type="evidence" value="ECO:0007669"/>
    <property type="project" value="TreeGrafter"/>
</dbReference>
<feature type="repeat" description="WD" evidence="6">
    <location>
        <begin position="310"/>
        <end position="344"/>
    </location>
</feature>
<accession>A0A814GJU6</accession>
<dbReference type="Pfam" id="PF00400">
    <property type="entry name" value="WD40"/>
    <property type="match status" value="3"/>
</dbReference>
<dbReference type="SUPFAM" id="SSF50978">
    <property type="entry name" value="WD40 repeat-like"/>
    <property type="match status" value="1"/>
</dbReference>
<organism evidence="9 10">
    <name type="scientific">Adineta ricciae</name>
    <name type="common">Rotifer</name>
    <dbReference type="NCBI Taxonomy" id="249248"/>
    <lineage>
        <taxon>Eukaryota</taxon>
        <taxon>Metazoa</taxon>
        <taxon>Spiralia</taxon>
        <taxon>Gnathifera</taxon>
        <taxon>Rotifera</taxon>
        <taxon>Eurotatoria</taxon>
        <taxon>Bdelloidea</taxon>
        <taxon>Adinetida</taxon>
        <taxon>Adinetidae</taxon>
        <taxon>Adineta</taxon>
    </lineage>
</organism>
<keyword evidence="4" id="KW-0539">Nucleus</keyword>
<dbReference type="PROSITE" id="PS50294">
    <property type="entry name" value="WD_REPEATS_REGION"/>
    <property type="match status" value="3"/>
</dbReference>
<feature type="compositionally biased region" description="Acidic residues" evidence="7">
    <location>
        <begin position="129"/>
        <end position="145"/>
    </location>
</feature>
<evidence type="ECO:0000259" key="8">
    <source>
        <dbReference type="Pfam" id="PF12265"/>
    </source>
</evidence>
<dbReference type="InterPro" id="IPR001680">
    <property type="entry name" value="WD40_rpt"/>
</dbReference>
<dbReference type="PANTHER" id="PTHR45903">
    <property type="entry name" value="GLUTAMATE-RICH WD REPEAT-CONTAINING PROTEIN 1"/>
    <property type="match status" value="1"/>
</dbReference>
<keyword evidence="3" id="KW-0677">Repeat</keyword>
<dbReference type="SMART" id="SM00320">
    <property type="entry name" value="WD40"/>
    <property type="match status" value="5"/>
</dbReference>
<dbReference type="EMBL" id="CAJNOJ010000060">
    <property type="protein sequence ID" value="CAF0997291.1"/>
    <property type="molecule type" value="Genomic_DNA"/>
</dbReference>
<feature type="domain" description="Histone-binding protein RBBP4-like N-terminal" evidence="8">
    <location>
        <begin position="53"/>
        <end position="120"/>
    </location>
</feature>
<keyword evidence="2 6" id="KW-0853">WD repeat</keyword>
<dbReference type="PROSITE" id="PS00678">
    <property type="entry name" value="WD_REPEATS_1"/>
    <property type="match status" value="1"/>
</dbReference>
<feature type="region of interest" description="Disordered" evidence="7">
    <location>
        <begin position="1"/>
        <end position="48"/>
    </location>
</feature>
<evidence type="ECO:0000256" key="5">
    <source>
        <dbReference type="ARBA" id="ARBA00040876"/>
    </source>
</evidence>
<feature type="region of interest" description="Disordered" evidence="7">
    <location>
        <begin position="124"/>
        <end position="151"/>
    </location>
</feature>
<reference evidence="9" key="1">
    <citation type="submission" date="2021-02" db="EMBL/GenBank/DDBJ databases">
        <authorList>
            <person name="Nowell W R."/>
        </authorList>
    </citation>
    <scope>NUCLEOTIDE SEQUENCE</scope>
</reference>
<dbReference type="GO" id="GO:0005730">
    <property type="term" value="C:nucleolus"/>
    <property type="evidence" value="ECO:0007669"/>
    <property type="project" value="TreeGrafter"/>
</dbReference>
<dbReference type="Gene3D" id="2.130.10.10">
    <property type="entry name" value="YVTN repeat-like/Quinoprotein amine dehydrogenase"/>
    <property type="match status" value="1"/>
</dbReference>
<evidence type="ECO:0000256" key="1">
    <source>
        <dbReference type="ARBA" id="ARBA00004123"/>
    </source>
</evidence>
<dbReference type="InterPro" id="IPR051972">
    <property type="entry name" value="Glutamate-rich_WD_repeat"/>
</dbReference>
<dbReference type="Pfam" id="PF12265">
    <property type="entry name" value="CAF1C_H4-bd"/>
    <property type="match status" value="1"/>
</dbReference>
<dbReference type="InterPro" id="IPR019775">
    <property type="entry name" value="WD40_repeat_CS"/>
</dbReference>
<protein>
    <recommendedName>
        <fullName evidence="5">Glutamate-rich WD repeat-containing protein 1</fullName>
    </recommendedName>
</protein>
<feature type="repeat" description="WD" evidence="6">
    <location>
        <begin position="263"/>
        <end position="298"/>
    </location>
</feature>
<name>A0A814GJU6_ADIRI</name>
<dbReference type="PROSITE" id="PS50082">
    <property type="entry name" value="WD_REPEATS_2"/>
    <property type="match status" value="3"/>
</dbReference>
<dbReference type="InterPro" id="IPR036322">
    <property type="entry name" value="WD40_repeat_dom_sf"/>
</dbReference>
<feature type="repeat" description="WD" evidence="6">
    <location>
        <begin position="355"/>
        <end position="397"/>
    </location>
</feature>
<comment type="caution">
    <text evidence="9">The sequence shown here is derived from an EMBL/GenBank/DDBJ whole genome shotgun (WGS) entry which is preliminary data.</text>
</comment>
<dbReference type="InterPro" id="IPR015943">
    <property type="entry name" value="WD40/YVTN_repeat-like_dom_sf"/>
</dbReference>
<dbReference type="InterPro" id="IPR020472">
    <property type="entry name" value="WD40_PAC1"/>
</dbReference>
<evidence type="ECO:0000313" key="9">
    <source>
        <dbReference type="EMBL" id="CAF0997291.1"/>
    </source>
</evidence>
<evidence type="ECO:0000256" key="3">
    <source>
        <dbReference type="ARBA" id="ARBA00022737"/>
    </source>
</evidence>
<feature type="compositionally biased region" description="Basic residues" evidence="7">
    <location>
        <begin position="1"/>
        <end position="15"/>
    </location>
</feature>
<gene>
    <name evidence="9" type="ORF">EDS130_LOCUS14701</name>
</gene>
<evidence type="ECO:0000256" key="7">
    <source>
        <dbReference type="SAM" id="MobiDB-lite"/>
    </source>
</evidence>
<evidence type="ECO:0000313" key="10">
    <source>
        <dbReference type="Proteomes" id="UP000663852"/>
    </source>
</evidence>
<evidence type="ECO:0000256" key="2">
    <source>
        <dbReference type="ARBA" id="ARBA00022574"/>
    </source>
</evidence>
<comment type="subcellular location">
    <subcellularLocation>
        <location evidence="1">Nucleus</location>
    </subcellularLocation>
</comment>
<evidence type="ECO:0000256" key="4">
    <source>
        <dbReference type="ARBA" id="ARBA00023242"/>
    </source>
</evidence>
<dbReference type="PRINTS" id="PR00320">
    <property type="entry name" value="GPROTEINBRPT"/>
</dbReference>
<feature type="compositionally biased region" description="Acidic residues" evidence="7">
    <location>
        <begin position="25"/>
        <end position="36"/>
    </location>
</feature>